<dbReference type="AlphaFoldDB" id="A0A3S0UXK8"/>
<evidence type="ECO:0000313" key="2">
    <source>
        <dbReference type="Proteomes" id="UP000280346"/>
    </source>
</evidence>
<evidence type="ECO:0000313" key="1">
    <source>
        <dbReference type="EMBL" id="RUQ58995.1"/>
    </source>
</evidence>
<name>A0A3S0UXK8_9PROT</name>
<organism evidence="1 2">
    <name type="scientific">Azospirillum doebereinerae</name>
    <dbReference type="NCBI Taxonomy" id="92933"/>
    <lineage>
        <taxon>Bacteria</taxon>
        <taxon>Pseudomonadati</taxon>
        <taxon>Pseudomonadota</taxon>
        <taxon>Alphaproteobacteria</taxon>
        <taxon>Rhodospirillales</taxon>
        <taxon>Azospirillaceae</taxon>
        <taxon>Azospirillum</taxon>
    </lineage>
</organism>
<gene>
    <name evidence="1" type="ORF">EJ913_31245</name>
</gene>
<reference evidence="1 2" key="1">
    <citation type="submission" date="2018-12" db="EMBL/GenBank/DDBJ databases">
        <authorList>
            <person name="Yang Y."/>
        </authorList>
    </citation>
    <scope>NUCLEOTIDE SEQUENCE [LARGE SCALE GENOMIC DNA]</scope>
    <source>
        <strain evidence="1 2">GSF71</strain>
    </source>
</reference>
<sequence length="61" mass="6246">MDGEAANVADPVPVAACGVPERQAPAEPMPEHLKRTLGMPTAAAKVANDTDPGYRYGGPSV</sequence>
<dbReference type="EMBL" id="RZIJ01000077">
    <property type="protein sequence ID" value="RUQ58995.1"/>
    <property type="molecule type" value="Genomic_DNA"/>
</dbReference>
<protein>
    <submittedName>
        <fullName evidence="1">Uncharacterized protein</fullName>
    </submittedName>
</protein>
<dbReference type="Proteomes" id="UP000280346">
    <property type="component" value="Unassembled WGS sequence"/>
</dbReference>
<proteinExistence type="predicted"/>
<keyword evidence="2" id="KW-1185">Reference proteome</keyword>
<comment type="caution">
    <text evidence="1">The sequence shown here is derived from an EMBL/GenBank/DDBJ whole genome shotgun (WGS) entry which is preliminary data.</text>
</comment>
<dbReference type="RefSeq" id="WP_127005227.1">
    <property type="nucleotide sequence ID" value="NZ_JBNPXW010000050.1"/>
</dbReference>
<accession>A0A3S0UXK8</accession>